<gene>
    <name evidence="1" type="ORF">HB776_23610</name>
</gene>
<dbReference type="InterPro" id="IPR052924">
    <property type="entry name" value="OsmC/Ohr_hydroprdx_reductase"/>
</dbReference>
<dbReference type="Gene3D" id="3.30.300.20">
    <property type="match status" value="1"/>
</dbReference>
<dbReference type="PANTHER" id="PTHR35368:SF1">
    <property type="entry name" value="HYDROPEROXIDE REDUCTASE"/>
    <property type="match status" value="1"/>
</dbReference>
<proteinExistence type="predicted"/>
<dbReference type="SUPFAM" id="SSF82784">
    <property type="entry name" value="OsmC-like"/>
    <property type="match status" value="1"/>
</dbReference>
<reference evidence="2" key="1">
    <citation type="journal article" date="2020" name="Mol. Plant Microbe">
        <title>Rhizobial microsymbionts of the narrowly endemic Oxytropis species growing in Kamchatka are characterized by significant genetic diversity and possess a set of genes that are associated with T3SS and T6SS secretion systems and can affect the development of symbiosis.</title>
        <authorList>
            <person name="Safronova V."/>
            <person name="Guro P."/>
            <person name="Sazanova A."/>
            <person name="Kuznetsova I."/>
            <person name="Belimov A."/>
            <person name="Yakubov V."/>
            <person name="Chirak E."/>
            <person name="Afonin A."/>
            <person name="Gogolev Y."/>
            <person name="Andronov E."/>
            <person name="Tikhonovich I."/>
        </authorList>
    </citation>
    <scope>NUCLEOTIDE SEQUENCE [LARGE SCALE GENOMIC DNA]</scope>
    <source>
        <strain evidence="2">581</strain>
    </source>
</reference>
<sequence>MTAVAAKTALTGCLAPIDKGGLEQLIANGKANPNVIKTLKCKTVAEGKFRHANYIRNLPPYIVDEPPALLGDDTAPNPSEASLAALGSCIAVGLHANAVHRGWTVNKLELQLEGDLNITAVWGTGDISEKPVGFTDVRIKVDMECEGIAQAEIDALITHVKKWSPVANTFTRPVNLEVSA</sequence>
<dbReference type="Pfam" id="PF02566">
    <property type="entry name" value="OsmC"/>
    <property type="match status" value="1"/>
</dbReference>
<evidence type="ECO:0000313" key="1">
    <source>
        <dbReference type="EMBL" id="QND73853.1"/>
    </source>
</evidence>
<name>A0A7G6U4C1_9BRAD</name>
<accession>A0A7G6U4C1</accession>
<dbReference type="KEGG" id="trb:HB776_23610"/>
<dbReference type="PANTHER" id="PTHR35368">
    <property type="entry name" value="HYDROPEROXIDE REDUCTASE"/>
    <property type="match status" value="1"/>
</dbReference>
<dbReference type="Proteomes" id="UP000515291">
    <property type="component" value="Chromosome"/>
</dbReference>
<dbReference type="InterPro" id="IPR036102">
    <property type="entry name" value="OsmC/Ohrsf"/>
</dbReference>
<dbReference type="AlphaFoldDB" id="A0A7G6U4C1"/>
<protein>
    <submittedName>
        <fullName evidence="1">OsmC family protein</fullName>
    </submittedName>
</protein>
<dbReference type="InterPro" id="IPR003718">
    <property type="entry name" value="OsmC/Ohr_fam"/>
</dbReference>
<dbReference type="EMBL" id="CP050292">
    <property type="protein sequence ID" value="QND73853.1"/>
    <property type="molecule type" value="Genomic_DNA"/>
</dbReference>
<organism evidence="1 2">
    <name type="scientific">Tardiphaga robiniae</name>
    <dbReference type="NCBI Taxonomy" id="943830"/>
    <lineage>
        <taxon>Bacteria</taxon>
        <taxon>Pseudomonadati</taxon>
        <taxon>Pseudomonadota</taxon>
        <taxon>Alphaproteobacteria</taxon>
        <taxon>Hyphomicrobiales</taxon>
        <taxon>Nitrobacteraceae</taxon>
        <taxon>Tardiphaga</taxon>
    </lineage>
</organism>
<evidence type="ECO:0000313" key="2">
    <source>
        <dbReference type="Proteomes" id="UP000515291"/>
    </source>
</evidence>
<dbReference type="RefSeq" id="WP_184512455.1">
    <property type="nucleotide sequence ID" value="NZ_CP050292.1"/>
</dbReference>
<dbReference type="InterPro" id="IPR015946">
    <property type="entry name" value="KH_dom-like_a/b"/>
</dbReference>